<proteinExistence type="predicted"/>
<organism evidence="1">
    <name type="scientific">Lotharella globosa</name>
    <dbReference type="NCBI Taxonomy" id="91324"/>
    <lineage>
        <taxon>Eukaryota</taxon>
        <taxon>Sar</taxon>
        <taxon>Rhizaria</taxon>
        <taxon>Cercozoa</taxon>
        <taxon>Chlorarachniophyceae</taxon>
        <taxon>Lotharella</taxon>
    </lineage>
</organism>
<dbReference type="EMBL" id="HBIV01020880">
    <property type="protein sequence ID" value="CAE0663435.1"/>
    <property type="molecule type" value="Transcribed_RNA"/>
</dbReference>
<accession>A0A7S4DPV9</accession>
<protein>
    <submittedName>
        <fullName evidence="1">Uncharacterized protein</fullName>
    </submittedName>
</protein>
<dbReference type="AlphaFoldDB" id="A0A7S4DPV9"/>
<gene>
    <name evidence="1" type="ORF">LGLO00237_LOCUS15037</name>
</gene>
<sequence length="123" mass="13575">MVNMLYLFNRFYQQVMFCVSPHLSAVTPCYMQCRVRIIVCCAHHLPCFSSHELTDSAVATIKTCARSTLTSRVFVCVCALRKMKAYKAKMAKKRAAAEQAAAARAAEKDASSVASARAKEGMD</sequence>
<reference evidence="1" key="1">
    <citation type="submission" date="2021-01" db="EMBL/GenBank/DDBJ databases">
        <authorList>
            <person name="Corre E."/>
            <person name="Pelletier E."/>
            <person name="Niang G."/>
            <person name="Scheremetjew M."/>
            <person name="Finn R."/>
            <person name="Kale V."/>
            <person name="Holt S."/>
            <person name="Cochrane G."/>
            <person name="Meng A."/>
            <person name="Brown T."/>
            <person name="Cohen L."/>
        </authorList>
    </citation>
    <scope>NUCLEOTIDE SEQUENCE</scope>
    <source>
        <strain evidence="1">CCCM811</strain>
    </source>
</reference>
<name>A0A7S4DPV9_9EUKA</name>
<evidence type="ECO:0000313" key="1">
    <source>
        <dbReference type="EMBL" id="CAE0663435.1"/>
    </source>
</evidence>